<dbReference type="NCBIfam" id="NF002469">
    <property type="entry name" value="PRK01712.1"/>
    <property type="match status" value="1"/>
</dbReference>
<keyword evidence="4 5" id="KW-0694">RNA-binding</keyword>
<keyword evidence="1 5" id="KW-0963">Cytoplasm</keyword>
<reference evidence="7 8" key="2">
    <citation type="submission" date="2019-08" db="EMBL/GenBank/DDBJ databases">
        <authorList>
            <person name="Henke P."/>
        </authorList>
    </citation>
    <scope>NUCLEOTIDE SEQUENCE [LARGE SCALE GENOMIC DNA]</scope>
    <source>
        <strain evidence="7">Phe10_nw2017</strain>
    </source>
</reference>
<organism evidence="7 8">
    <name type="scientific">Planctomyces bekefii</name>
    <dbReference type="NCBI Taxonomy" id="1653850"/>
    <lineage>
        <taxon>Bacteria</taxon>
        <taxon>Pseudomonadati</taxon>
        <taxon>Planctomycetota</taxon>
        <taxon>Planctomycetia</taxon>
        <taxon>Planctomycetales</taxon>
        <taxon>Planctomycetaceae</taxon>
        <taxon>Planctomyces</taxon>
    </lineage>
</organism>
<keyword evidence="8" id="KW-1185">Reference proteome</keyword>
<dbReference type="GO" id="GO:1902208">
    <property type="term" value="P:regulation of bacterial-type flagellum assembly"/>
    <property type="evidence" value="ECO:0007669"/>
    <property type="project" value="UniProtKB-UniRule"/>
</dbReference>
<protein>
    <recommendedName>
        <fullName evidence="5">Translational regulator CsrA</fullName>
    </recommendedName>
</protein>
<dbReference type="GO" id="GO:0048027">
    <property type="term" value="F:mRNA 5'-UTR binding"/>
    <property type="evidence" value="ECO:0007669"/>
    <property type="project" value="UniProtKB-UniRule"/>
</dbReference>
<proteinExistence type="inferred from homology"/>
<keyword evidence="2 5" id="KW-0678">Repressor</keyword>
<dbReference type="GO" id="GO:0044781">
    <property type="term" value="P:bacterial-type flagellum organization"/>
    <property type="evidence" value="ECO:0007669"/>
    <property type="project" value="UniProtKB-KW"/>
</dbReference>
<dbReference type="GO" id="GO:0006402">
    <property type="term" value="P:mRNA catabolic process"/>
    <property type="evidence" value="ECO:0007669"/>
    <property type="project" value="InterPro"/>
</dbReference>
<dbReference type="Gene3D" id="2.60.40.4380">
    <property type="entry name" value="Translational regulator CsrA"/>
    <property type="match status" value="1"/>
</dbReference>
<gene>
    <name evidence="5" type="primary">csrA</name>
    <name evidence="7" type="ORF">E3A20_14490</name>
</gene>
<dbReference type="SUPFAM" id="SSF117130">
    <property type="entry name" value="CsrA-like"/>
    <property type="match status" value="1"/>
</dbReference>
<reference evidence="7 8" key="1">
    <citation type="submission" date="2019-08" db="EMBL/GenBank/DDBJ databases">
        <title>100 year-old enigma solved: identification of Planctomyces bekefii, the type genus and species of the phylum Planctomycetes.</title>
        <authorList>
            <person name="Svetlana D.N."/>
            <person name="Overmann J."/>
        </authorList>
    </citation>
    <scope>NUCLEOTIDE SEQUENCE [LARGE SCALE GENOMIC DNA]</scope>
    <source>
        <strain evidence="7">Phe10_nw2017</strain>
    </source>
</reference>
<evidence type="ECO:0000313" key="8">
    <source>
        <dbReference type="Proteomes" id="UP000321083"/>
    </source>
</evidence>
<comment type="subunit">
    <text evidence="5">Homodimer; the beta-strands of each monomer intercalate to form a hydrophobic core, while the alpha-helices form wings that extend away from the core.</text>
</comment>
<dbReference type="Proteomes" id="UP000321083">
    <property type="component" value="Unassembled WGS sequence"/>
</dbReference>
<dbReference type="HAMAP" id="MF_00167">
    <property type="entry name" value="CsrA"/>
    <property type="match status" value="1"/>
</dbReference>
<keyword evidence="5" id="KW-1005">Bacterial flagellum biogenesis</keyword>
<dbReference type="GO" id="GO:0005829">
    <property type="term" value="C:cytosol"/>
    <property type="evidence" value="ECO:0007669"/>
    <property type="project" value="TreeGrafter"/>
</dbReference>
<dbReference type="NCBIfam" id="TIGR00202">
    <property type="entry name" value="csrA"/>
    <property type="match status" value="1"/>
</dbReference>
<accession>A0A5C6M3U3</accession>
<dbReference type="InterPro" id="IPR036107">
    <property type="entry name" value="CsrA_sf"/>
</dbReference>
<evidence type="ECO:0000313" key="7">
    <source>
        <dbReference type="EMBL" id="TWW09420.1"/>
    </source>
</evidence>
<feature type="region of interest" description="Disordered" evidence="6">
    <location>
        <begin position="53"/>
        <end position="100"/>
    </location>
</feature>
<dbReference type="EMBL" id="SRHE01000280">
    <property type="protein sequence ID" value="TWW09420.1"/>
    <property type="molecule type" value="Genomic_DNA"/>
</dbReference>
<evidence type="ECO:0000256" key="2">
    <source>
        <dbReference type="ARBA" id="ARBA00022491"/>
    </source>
</evidence>
<dbReference type="FunFam" id="2.60.40.4380:FF:000002">
    <property type="entry name" value="Translational regulator CsrA"/>
    <property type="match status" value="1"/>
</dbReference>
<comment type="similarity">
    <text evidence="5">Belongs to the CsrA/RsmA family.</text>
</comment>
<dbReference type="GO" id="GO:0006109">
    <property type="term" value="P:regulation of carbohydrate metabolic process"/>
    <property type="evidence" value="ECO:0007669"/>
    <property type="project" value="InterPro"/>
</dbReference>
<dbReference type="AlphaFoldDB" id="A0A5C6M3U3"/>
<comment type="function">
    <text evidence="5">A translational regulator that binds mRNA to regulate translation initiation and/or mRNA stability. Usually binds in the 5'-UTR at or near the Shine-Dalgarno sequence preventing ribosome-binding, thus repressing translation. Its main target seems to be the major flagellin gene, while its function is anatagonized by FliW.</text>
</comment>
<dbReference type="InterPro" id="IPR003751">
    <property type="entry name" value="CsrA"/>
</dbReference>
<comment type="subcellular location">
    <subcellularLocation>
        <location evidence="5">Cytoplasm</location>
    </subcellularLocation>
</comment>
<evidence type="ECO:0000256" key="4">
    <source>
        <dbReference type="ARBA" id="ARBA00022884"/>
    </source>
</evidence>
<dbReference type="Pfam" id="PF02599">
    <property type="entry name" value="CsrA"/>
    <property type="match status" value="1"/>
</dbReference>
<evidence type="ECO:0000256" key="5">
    <source>
        <dbReference type="HAMAP-Rule" id="MF_00167"/>
    </source>
</evidence>
<evidence type="ECO:0000256" key="3">
    <source>
        <dbReference type="ARBA" id="ARBA00022845"/>
    </source>
</evidence>
<evidence type="ECO:0000256" key="6">
    <source>
        <dbReference type="SAM" id="MobiDB-lite"/>
    </source>
</evidence>
<feature type="compositionally biased region" description="Low complexity" evidence="6">
    <location>
        <begin position="57"/>
        <end position="71"/>
    </location>
</feature>
<dbReference type="PANTHER" id="PTHR34984">
    <property type="entry name" value="CARBON STORAGE REGULATOR"/>
    <property type="match status" value="1"/>
</dbReference>
<evidence type="ECO:0000256" key="1">
    <source>
        <dbReference type="ARBA" id="ARBA00022490"/>
    </source>
</evidence>
<dbReference type="PANTHER" id="PTHR34984:SF1">
    <property type="entry name" value="CARBON STORAGE REGULATOR"/>
    <property type="match status" value="1"/>
</dbReference>
<dbReference type="GO" id="GO:0045947">
    <property type="term" value="P:negative regulation of translational initiation"/>
    <property type="evidence" value="ECO:0007669"/>
    <property type="project" value="UniProtKB-UniRule"/>
</dbReference>
<name>A0A5C6M3U3_9PLAN</name>
<sequence length="100" mass="10590">MLVLTRKVGEGIAIGDDVKIVVMQIKGKQVRLGIKASSSTAVHREEIYQKIQDENRAASQPSASALAQAGQVLGGQKEPVGQAPMRKHLKGLKSGSDGQD</sequence>
<keyword evidence="3 5" id="KW-0810">Translation regulation</keyword>
<comment type="caution">
    <text evidence="7">The sequence shown here is derived from an EMBL/GenBank/DDBJ whole genome shotgun (WGS) entry which is preliminary data.</text>
</comment>